<dbReference type="Proteomes" id="UP000076858">
    <property type="component" value="Unassembled WGS sequence"/>
</dbReference>
<protein>
    <submittedName>
        <fullName evidence="1">Uncharacterized protein</fullName>
    </submittedName>
</protein>
<dbReference type="EMBL" id="LRGB01002915">
    <property type="protein sequence ID" value="KZS05495.1"/>
    <property type="molecule type" value="Genomic_DNA"/>
</dbReference>
<dbReference type="OrthoDB" id="6359509at2759"/>
<dbReference type="AlphaFoldDB" id="A0A162DBU2"/>
<comment type="caution">
    <text evidence="1">The sequence shown here is derived from an EMBL/GenBank/DDBJ whole genome shotgun (WGS) entry which is preliminary data.</text>
</comment>
<reference evidence="1 2" key="1">
    <citation type="submission" date="2016-03" db="EMBL/GenBank/DDBJ databases">
        <title>EvidentialGene: Evidence-directed Construction of Genes on Genomes.</title>
        <authorList>
            <person name="Gilbert D.G."/>
            <person name="Choi J.-H."/>
            <person name="Mockaitis K."/>
            <person name="Colbourne J."/>
            <person name="Pfrender M."/>
        </authorList>
    </citation>
    <scope>NUCLEOTIDE SEQUENCE [LARGE SCALE GENOMIC DNA]</scope>
    <source>
        <strain evidence="1 2">Xinb3</strain>
        <tissue evidence="1">Complete organism</tissue>
    </source>
</reference>
<keyword evidence="2" id="KW-1185">Reference proteome</keyword>
<evidence type="ECO:0000313" key="1">
    <source>
        <dbReference type="EMBL" id="KZS05495.1"/>
    </source>
</evidence>
<gene>
    <name evidence="1" type="ORF">APZ42_031294</name>
</gene>
<dbReference type="SUPFAM" id="SSF57302">
    <property type="entry name" value="Snake toxin-like"/>
    <property type="match status" value="1"/>
</dbReference>
<dbReference type="InterPro" id="IPR016054">
    <property type="entry name" value="LY6_UPA_recep-like"/>
</dbReference>
<accession>A0A162DBU2</accession>
<organism evidence="1 2">
    <name type="scientific">Daphnia magna</name>
    <dbReference type="NCBI Taxonomy" id="35525"/>
    <lineage>
        <taxon>Eukaryota</taxon>
        <taxon>Metazoa</taxon>
        <taxon>Ecdysozoa</taxon>
        <taxon>Arthropoda</taxon>
        <taxon>Crustacea</taxon>
        <taxon>Branchiopoda</taxon>
        <taxon>Diplostraca</taxon>
        <taxon>Cladocera</taxon>
        <taxon>Anomopoda</taxon>
        <taxon>Daphniidae</taxon>
        <taxon>Daphnia</taxon>
    </lineage>
</organism>
<dbReference type="InterPro" id="IPR045860">
    <property type="entry name" value="Snake_toxin-like_sf"/>
</dbReference>
<dbReference type="PANTHER" id="PTHR16983:SF10">
    <property type="entry name" value="PROTEIN QUIVER"/>
    <property type="match status" value="1"/>
</dbReference>
<name>A0A162DBU2_9CRUS</name>
<dbReference type="Pfam" id="PF00021">
    <property type="entry name" value="UPAR_LY6"/>
    <property type="match status" value="1"/>
</dbReference>
<dbReference type="InterPro" id="IPR051110">
    <property type="entry name" value="Ly-6/neurotoxin-like_GPI-ap"/>
</dbReference>
<sequence length="356" mass="38373">MKTLLILMIVIFSLVVHNTDAKGFGYKRMKSPGRNMKIPKSRMGVGTGMGMGMGAGMGMGLGMGMGAALLIPVVIPMRHGYGRHRNSYRYGTKCYACEGMDNDVCVISPATISRRVSCPNNQYCSVLRREISFQPNPIGNHKQTVFNGNTSALSSNAIHSTSMDDPGVTGPWALKIPESNTRVLISRGCKPPDILQSNLMTSTGASGDTTKTYIQFCLTELCNVGDGRLKCYECEGEGSNHICMVNPSEVAKVVTCESNEYCNILRMTTTNVTASFKGPVETTTVFISRGCKAAGVTDEDHDPEEGTSLLSLSCSSDLCNYVDGADLDVINSANGLNLQEFCLLVVASLLILLLWQ</sequence>
<proteinExistence type="predicted"/>
<evidence type="ECO:0000313" key="2">
    <source>
        <dbReference type="Proteomes" id="UP000076858"/>
    </source>
</evidence>
<dbReference type="PANTHER" id="PTHR16983">
    <property type="entry name" value="UPAR/LY6 DOMAIN-CONTAINING PROTEIN"/>
    <property type="match status" value="1"/>
</dbReference>